<dbReference type="SUPFAM" id="SSF49401">
    <property type="entry name" value="Bacterial adhesins"/>
    <property type="match status" value="1"/>
</dbReference>
<dbReference type="EMBL" id="CP022117">
    <property type="protein sequence ID" value="ASG17118.1"/>
    <property type="molecule type" value="Genomic_DNA"/>
</dbReference>
<evidence type="ECO:0000313" key="4">
    <source>
        <dbReference type="Proteomes" id="UP000197157"/>
    </source>
</evidence>
<feature type="signal peptide" evidence="1">
    <location>
        <begin position="1"/>
        <end position="26"/>
    </location>
</feature>
<dbReference type="Proteomes" id="UP000197157">
    <property type="component" value="Chromosome"/>
</dbReference>
<protein>
    <submittedName>
        <fullName evidence="3">Adhesin</fullName>
    </submittedName>
</protein>
<keyword evidence="1" id="KW-0732">Signal</keyword>
<evidence type="ECO:0000313" key="3">
    <source>
        <dbReference type="EMBL" id="ASG17118.1"/>
    </source>
</evidence>
<dbReference type="InterPro" id="IPR050263">
    <property type="entry name" value="Bact_Fimbrial_Adh_Pro"/>
</dbReference>
<dbReference type="PANTHER" id="PTHR33420">
    <property type="entry name" value="FIMBRIAL SUBUNIT ELFA-RELATED"/>
    <property type="match status" value="1"/>
</dbReference>
<accession>A0A2C9P1J2</accession>
<gene>
    <name evidence="3" type="ORF">LFZ25_14775</name>
</gene>
<evidence type="ECO:0000259" key="2">
    <source>
        <dbReference type="Pfam" id="PF00419"/>
    </source>
</evidence>
<dbReference type="GO" id="GO:0043709">
    <property type="term" value="P:cell adhesion involved in single-species biofilm formation"/>
    <property type="evidence" value="ECO:0007669"/>
    <property type="project" value="TreeGrafter"/>
</dbReference>
<feature type="chain" id="PRO_5012609671" evidence="1">
    <location>
        <begin position="27"/>
        <end position="175"/>
    </location>
</feature>
<dbReference type="InterPro" id="IPR008966">
    <property type="entry name" value="Adhesion_dom_sf"/>
</dbReference>
<dbReference type="GO" id="GO:0009289">
    <property type="term" value="C:pilus"/>
    <property type="evidence" value="ECO:0007669"/>
    <property type="project" value="InterPro"/>
</dbReference>
<dbReference type="InterPro" id="IPR000259">
    <property type="entry name" value="Adhesion_dom_fimbrial"/>
</dbReference>
<name>A0A2C9P1J2_SALET</name>
<feature type="domain" description="Fimbrial-type adhesion" evidence="2">
    <location>
        <begin position="31"/>
        <end position="175"/>
    </location>
</feature>
<reference evidence="3 4" key="1">
    <citation type="submission" date="2017-06" db="EMBL/GenBank/DDBJ databases">
        <title>Salmonella reference genomes for public health.</title>
        <authorList>
            <person name="Robertson J."/>
            <person name="Yoshida C."/>
            <person name="Gurnik S."/>
            <person name="Nash J."/>
        </authorList>
    </citation>
    <scope>NUCLEOTIDE SEQUENCE [LARGE SCALE GENOMIC DNA]</scope>
    <source>
        <strain evidence="3 4">S-1643</strain>
    </source>
</reference>
<sequence>MKITHGNLPILIMLACGVFFSTDSQATTNIDITGTVVASPCTVNGGDDTLAVNLGNNIQADDLSTPGNGTNWKSFVLKLTDCPASTTSFSVAFSGTTDDDDAAFYKNTGTATHLKLELVSKDGNTTYSNGATLENVLIPADTRAYNLDMKARAVSTGLVMPGTIKGQVQATFTYQ</sequence>
<dbReference type="Gene3D" id="2.60.40.1090">
    <property type="entry name" value="Fimbrial-type adhesion domain"/>
    <property type="match status" value="1"/>
</dbReference>
<dbReference type="Pfam" id="PF00419">
    <property type="entry name" value="Fimbrial"/>
    <property type="match status" value="1"/>
</dbReference>
<dbReference type="RefSeq" id="WP_088730750.1">
    <property type="nucleotide sequence ID" value="NZ_CP022117.1"/>
</dbReference>
<evidence type="ECO:0000256" key="1">
    <source>
        <dbReference type="SAM" id="SignalP"/>
    </source>
</evidence>
<dbReference type="PANTHER" id="PTHR33420:SF27">
    <property type="entry name" value="PROTEIN FIMG"/>
    <property type="match status" value="1"/>
</dbReference>
<dbReference type="PROSITE" id="PS51257">
    <property type="entry name" value="PROKAR_LIPOPROTEIN"/>
    <property type="match status" value="1"/>
</dbReference>
<proteinExistence type="predicted"/>
<dbReference type="AlphaFoldDB" id="A0A2C9P1J2"/>
<organism evidence="3 4">
    <name type="scientific">Salmonella enterica subsp. enterica serovar Macclesfield str. S-1643</name>
    <dbReference type="NCBI Taxonomy" id="1242107"/>
    <lineage>
        <taxon>Bacteria</taxon>
        <taxon>Pseudomonadati</taxon>
        <taxon>Pseudomonadota</taxon>
        <taxon>Gammaproteobacteria</taxon>
        <taxon>Enterobacterales</taxon>
        <taxon>Enterobacteriaceae</taxon>
        <taxon>Salmonella</taxon>
    </lineage>
</organism>
<dbReference type="InterPro" id="IPR036937">
    <property type="entry name" value="Adhesion_dom_fimbrial_sf"/>
</dbReference>